<organism evidence="2 3">
    <name type="scientific">Streptococcus infantis</name>
    <dbReference type="NCBI Taxonomy" id="68892"/>
    <lineage>
        <taxon>Bacteria</taxon>
        <taxon>Bacillati</taxon>
        <taxon>Bacillota</taxon>
        <taxon>Bacilli</taxon>
        <taxon>Lactobacillales</taxon>
        <taxon>Streptococcaceae</taxon>
        <taxon>Streptococcus</taxon>
    </lineage>
</organism>
<name>A0A0F2DZC0_9STRE</name>
<feature type="transmembrane region" description="Helical" evidence="1">
    <location>
        <begin position="190"/>
        <end position="207"/>
    </location>
</feature>
<dbReference type="EMBL" id="JYGT01000007">
    <property type="protein sequence ID" value="KJQ76312.1"/>
    <property type="molecule type" value="Genomic_DNA"/>
</dbReference>
<dbReference type="PATRIC" id="fig|28037.216.peg.788"/>
<feature type="transmembrane region" description="Helical" evidence="1">
    <location>
        <begin position="75"/>
        <end position="95"/>
    </location>
</feature>
<feature type="transmembrane region" description="Helical" evidence="1">
    <location>
        <begin position="107"/>
        <end position="128"/>
    </location>
</feature>
<sequence length="208" mass="24107">MEKMNKSIQLLLLISLVYLGCCSCLVWPGIALTLKQSCFYFLLLLLFLAGICTFIHYLSGHNHLKSQLHNRSRSFFLLYSSMVIINLAGVCFILFESISTDTLLQKEIVDLLLISFFFLFGLDIATFLPLNKWRKLPTHKKTGRLTTLIFLSLFFLHNPLTIFSVSFYILLGVSFLNFLFPKTLRQDLSFYSHLIRNILLVLSTLMFW</sequence>
<reference evidence="2 3" key="1">
    <citation type="submission" date="2015-02" db="EMBL/GenBank/DDBJ databases">
        <title>Evolution of amylase-binding proteins of oral streptococcal species.</title>
        <authorList>
            <person name="Haase E.M."/>
        </authorList>
    </citation>
    <scope>NUCLEOTIDE SEQUENCE [LARGE SCALE GENOMIC DNA]</scope>
    <source>
        <strain evidence="2 3">UC921A</strain>
    </source>
</reference>
<feature type="transmembrane region" description="Helical" evidence="1">
    <location>
        <begin position="40"/>
        <end position="59"/>
    </location>
</feature>
<proteinExistence type="predicted"/>
<keyword evidence="1" id="KW-0472">Membrane</keyword>
<keyword evidence="1" id="KW-0812">Transmembrane</keyword>
<dbReference type="AlphaFoldDB" id="A0A0F2DZC0"/>
<comment type="caution">
    <text evidence="2">The sequence shown here is derived from an EMBL/GenBank/DDBJ whole genome shotgun (WGS) entry which is preliminary data.</text>
</comment>
<evidence type="ECO:0000256" key="1">
    <source>
        <dbReference type="SAM" id="Phobius"/>
    </source>
</evidence>
<keyword evidence="1" id="KW-1133">Transmembrane helix</keyword>
<protein>
    <submittedName>
        <fullName evidence="2">Uncharacterized protein</fullName>
    </submittedName>
</protein>
<gene>
    <name evidence="2" type="ORF">TZ94_00810</name>
</gene>
<evidence type="ECO:0000313" key="3">
    <source>
        <dbReference type="Proteomes" id="UP000033489"/>
    </source>
</evidence>
<feature type="transmembrane region" description="Helical" evidence="1">
    <location>
        <begin position="148"/>
        <end position="170"/>
    </location>
</feature>
<evidence type="ECO:0000313" key="2">
    <source>
        <dbReference type="EMBL" id="KJQ76312.1"/>
    </source>
</evidence>
<accession>A0A0F2DZC0</accession>
<dbReference type="Proteomes" id="UP000033489">
    <property type="component" value="Unassembled WGS sequence"/>
</dbReference>